<dbReference type="OrthoDB" id="425217at2759"/>
<reference evidence="2" key="1">
    <citation type="submission" date="2021-02" db="EMBL/GenBank/DDBJ databases">
        <authorList>
            <person name="Dougan E. K."/>
            <person name="Rhodes N."/>
            <person name="Thang M."/>
            <person name="Chan C."/>
        </authorList>
    </citation>
    <scope>NUCLEOTIDE SEQUENCE</scope>
</reference>
<comment type="caution">
    <text evidence="2">The sequence shown here is derived from an EMBL/GenBank/DDBJ whole genome shotgun (WGS) entry which is preliminary data.</text>
</comment>
<accession>A0A812L5K4</accession>
<evidence type="ECO:0000313" key="3">
    <source>
        <dbReference type="Proteomes" id="UP000649617"/>
    </source>
</evidence>
<dbReference type="Proteomes" id="UP000649617">
    <property type="component" value="Unassembled WGS sequence"/>
</dbReference>
<protein>
    <submittedName>
        <fullName evidence="2">Uncharacterized protein</fullName>
    </submittedName>
</protein>
<sequence>MVRAKVVLQDYTVRNMLLHLFPIEGKKTALAKSQQIKSIIESVSDGNNDIVQVFKDFTQVFTSDGEKSEPLGARFAKVLLSGLGTDWAASVLEFFAPNYLLLLALVAEFAAAAMRFVRLSDGNDGLKGIAKSAAAINVLEGELRHLFSYRDTAGNIREPFALSDKYTAGFVQTLYRGYDFTGAGQAYVRDGRLVFYKQKASGQQVSFMLCTFASTSQVEQHFSFLQMFSSARKSSTSATNLLHLMKCRLDGPRPEDVAYRAVVDGSTKVVGTVRCEAIQASYEALHGVASKGSSKDGLPRRATKRSRDDPGSAAAQKRRREAQIRDSAAAEVEVSGVDAEKRAELAELESITLKNARSRFGKRQESYQNTLQQYANAKRKLASEDMSPPNPESEAGRKLAAHWAELANTAKMKELEQRSLSLNIEKPSLPVETVVVATCPAAEAQVHAVRGVFKLWPPRSADCVALATELLQSRTPLVWLCSDGDEEQAMFYPDNDYSTFTSCARLLGGFVATMYWLRLAVSEDRMLQPTVRLKRGMDCPHELHFDKTMEQEATSAARGMAIAYRAAIDASVPIKWVVRKKSKELILGQFSYINEDVQDFPLRV</sequence>
<feature type="region of interest" description="Disordered" evidence="1">
    <location>
        <begin position="289"/>
        <end position="327"/>
    </location>
</feature>
<feature type="region of interest" description="Disordered" evidence="1">
    <location>
        <begin position="377"/>
        <end position="396"/>
    </location>
</feature>
<organism evidence="2 3">
    <name type="scientific">Symbiodinium pilosum</name>
    <name type="common">Dinoflagellate</name>
    <dbReference type="NCBI Taxonomy" id="2952"/>
    <lineage>
        <taxon>Eukaryota</taxon>
        <taxon>Sar</taxon>
        <taxon>Alveolata</taxon>
        <taxon>Dinophyceae</taxon>
        <taxon>Suessiales</taxon>
        <taxon>Symbiodiniaceae</taxon>
        <taxon>Symbiodinium</taxon>
    </lineage>
</organism>
<evidence type="ECO:0000313" key="2">
    <source>
        <dbReference type="EMBL" id="CAE7239502.1"/>
    </source>
</evidence>
<name>A0A812L5K4_SYMPI</name>
<feature type="compositionally biased region" description="Basic and acidic residues" evidence="1">
    <location>
        <begin position="293"/>
        <end position="310"/>
    </location>
</feature>
<gene>
    <name evidence="2" type="ORF">SPIL2461_LOCUS4043</name>
</gene>
<proteinExistence type="predicted"/>
<evidence type="ECO:0000256" key="1">
    <source>
        <dbReference type="SAM" id="MobiDB-lite"/>
    </source>
</evidence>
<dbReference type="AlphaFoldDB" id="A0A812L5K4"/>
<dbReference type="EMBL" id="CAJNIZ010005169">
    <property type="protein sequence ID" value="CAE7239502.1"/>
    <property type="molecule type" value="Genomic_DNA"/>
</dbReference>
<keyword evidence="3" id="KW-1185">Reference proteome</keyword>